<comment type="catalytic activity">
    <reaction evidence="17 20">
        <text>uridine + ATP = UMP + ADP + H(+)</text>
        <dbReference type="Rhea" id="RHEA:16825"/>
        <dbReference type="ChEBI" id="CHEBI:15378"/>
        <dbReference type="ChEBI" id="CHEBI:16704"/>
        <dbReference type="ChEBI" id="CHEBI:30616"/>
        <dbReference type="ChEBI" id="CHEBI:57865"/>
        <dbReference type="ChEBI" id="CHEBI:456216"/>
        <dbReference type="EC" id="2.7.1.48"/>
    </reaction>
</comment>
<dbReference type="InterPro" id="IPR023673">
    <property type="entry name" value="Ribosomal_uL1_CS"/>
</dbReference>
<evidence type="ECO:0000256" key="19">
    <source>
        <dbReference type="ARBA" id="ARBA00065923"/>
    </source>
</evidence>
<evidence type="ECO:0000256" key="4">
    <source>
        <dbReference type="ARBA" id="ARBA00005408"/>
    </source>
</evidence>
<evidence type="ECO:0000256" key="10">
    <source>
        <dbReference type="ARBA" id="ARBA00022777"/>
    </source>
</evidence>
<dbReference type="SUPFAM" id="SSF53271">
    <property type="entry name" value="PRTase-like"/>
    <property type="match status" value="1"/>
</dbReference>
<dbReference type="PANTHER" id="PTHR10285">
    <property type="entry name" value="URIDINE KINASE"/>
    <property type="match status" value="1"/>
</dbReference>
<comment type="pathway">
    <text evidence="20">Pyrimidine metabolism; CTP biosynthesis via salvage pathway; CTP from cytidine: step 1/3.</text>
</comment>
<dbReference type="InterPro" id="IPR028364">
    <property type="entry name" value="Ribosomal_uL1/biogenesis"/>
</dbReference>
<dbReference type="SUPFAM" id="SSF56808">
    <property type="entry name" value="Ribosomal protein L1"/>
    <property type="match status" value="1"/>
</dbReference>
<comment type="similarity">
    <text evidence="5">Belongs to the universal ribosomal protein uL1 family.</text>
</comment>
<comment type="similarity">
    <text evidence="4 20">Belongs to the uridine kinase family.</text>
</comment>
<dbReference type="GO" id="GO:0005737">
    <property type="term" value="C:cytoplasm"/>
    <property type="evidence" value="ECO:0007669"/>
    <property type="project" value="UniProtKB-SubCell"/>
</dbReference>
<dbReference type="CDD" id="cd06223">
    <property type="entry name" value="PRTases_typeI"/>
    <property type="match status" value="1"/>
</dbReference>
<reference evidence="24" key="1">
    <citation type="submission" date="2021-02" db="EMBL/GenBank/DDBJ databases">
        <authorList>
            <person name="Nowell W R."/>
        </authorList>
    </citation>
    <scope>NUCLEOTIDE SEQUENCE</scope>
</reference>
<feature type="compositionally biased region" description="Low complexity" evidence="21">
    <location>
        <begin position="288"/>
        <end position="306"/>
    </location>
</feature>
<dbReference type="FunFam" id="3.40.50.300:FF:000200">
    <property type="entry name" value="Uridine-cytidine kinase"/>
    <property type="match status" value="1"/>
</dbReference>
<evidence type="ECO:0000256" key="13">
    <source>
        <dbReference type="ARBA" id="ARBA00022980"/>
    </source>
</evidence>
<gene>
    <name evidence="24" type="ORF">OVN521_LOCUS6973</name>
</gene>
<keyword evidence="25" id="KW-1185">Reference proteome</keyword>
<dbReference type="InterPro" id="IPR000836">
    <property type="entry name" value="PRTase_dom"/>
</dbReference>
<keyword evidence="8 20" id="KW-0808">Transferase</keyword>
<evidence type="ECO:0000256" key="9">
    <source>
        <dbReference type="ARBA" id="ARBA00022741"/>
    </source>
</evidence>
<dbReference type="CDD" id="cd00403">
    <property type="entry name" value="Ribosomal_L1"/>
    <property type="match status" value="1"/>
</dbReference>
<dbReference type="Pfam" id="PF14681">
    <property type="entry name" value="UPRTase"/>
    <property type="match status" value="1"/>
</dbReference>
<dbReference type="GO" id="GO:0005634">
    <property type="term" value="C:nucleus"/>
    <property type="evidence" value="ECO:0007669"/>
    <property type="project" value="UniProtKB-SubCell"/>
</dbReference>
<dbReference type="GO" id="GO:0044211">
    <property type="term" value="P:CTP salvage"/>
    <property type="evidence" value="ECO:0007669"/>
    <property type="project" value="UniProtKB-UniPathway"/>
</dbReference>
<evidence type="ECO:0000256" key="8">
    <source>
        <dbReference type="ARBA" id="ARBA00022679"/>
    </source>
</evidence>
<evidence type="ECO:0000256" key="2">
    <source>
        <dbReference type="ARBA" id="ARBA00004496"/>
    </source>
</evidence>
<dbReference type="SUPFAM" id="SSF52540">
    <property type="entry name" value="P-loop containing nucleoside triphosphate hydrolases"/>
    <property type="match status" value="1"/>
</dbReference>
<dbReference type="InterPro" id="IPR000764">
    <property type="entry name" value="Uridine_kinase-like"/>
</dbReference>
<feature type="region of interest" description="Disordered" evidence="21">
    <location>
        <begin position="225"/>
        <end position="327"/>
    </location>
</feature>
<accession>A0A819EPS3</accession>
<evidence type="ECO:0000313" key="25">
    <source>
        <dbReference type="Proteomes" id="UP000663866"/>
    </source>
</evidence>
<comment type="caution">
    <text evidence="24">The sequence shown here is derived from an EMBL/GenBank/DDBJ whole genome shotgun (WGS) entry which is preliminary data.</text>
</comment>
<feature type="compositionally biased region" description="Acidic residues" evidence="21">
    <location>
        <begin position="242"/>
        <end position="259"/>
    </location>
</feature>
<evidence type="ECO:0000259" key="23">
    <source>
        <dbReference type="Pfam" id="PF14681"/>
    </source>
</evidence>
<evidence type="ECO:0000256" key="14">
    <source>
        <dbReference type="ARBA" id="ARBA00023242"/>
    </source>
</evidence>
<dbReference type="CDD" id="cd02023">
    <property type="entry name" value="UMPK"/>
    <property type="match status" value="1"/>
</dbReference>
<evidence type="ECO:0000256" key="15">
    <source>
        <dbReference type="ARBA" id="ARBA00023274"/>
    </source>
</evidence>
<evidence type="ECO:0000256" key="7">
    <source>
        <dbReference type="ARBA" id="ARBA00022553"/>
    </source>
</evidence>
<feature type="domain" description="Phosphoribulokinase/uridine kinase" evidence="22">
    <location>
        <begin position="353"/>
        <end position="541"/>
    </location>
</feature>
<dbReference type="PROSITE" id="PS01199">
    <property type="entry name" value="RIBOSOMAL_L1"/>
    <property type="match status" value="1"/>
</dbReference>
<dbReference type="FunFam" id="3.40.50.790:FF:000002">
    <property type="entry name" value="Ribosomal protein"/>
    <property type="match status" value="1"/>
</dbReference>
<name>A0A819EPS3_9BILA</name>
<dbReference type="InterPro" id="IPR027417">
    <property type="entry name" value="P-loop_NTPase"/>
</dbReference>
<dbReference type="FunFam" id="3.30.190.20:FF:000009">
    <property type="entry name" value="Ribosomal protein L10a"/>
    <property type="match status" value="1"/>
</dbReference>
<evidence type="ECO:0000313" key="24">
    <source>
        <dbReference type="EMBL" id="CAF3853453.1"/>
    </source>
</evidence>
<keyword evidence="15" id="KW-0687">Ribonucleoprotein</keyword>
<dbReference type="UniPathway" id="UPA00574">
    <property type="reaction ID" value="UER00637"/>
</dbReference>
<dbReference type="Gene3D" id="3.40.50.2020">
    <property type="match status" value="1"/>
</dbReference>
<proteinExistence type="inferred from homology"/>
<dbReference type="EMBL" id="CAJOBG010000750">
    <property type="protein sequence ID" value="CAF3853453.1"/>
    <property type="molecule type" value="Genomic_DNA"/>
</dbReference>
<dbReference type="FunFam" id="3.40.50.2020:FF:000010">
    <property type="entry name" value="Uridine-cytidine kinase"/>
    <property type="match status" value="1"/>
</dbReference>
<evidence type="ECO:0000256" key="16">
    <source>
        <dbReference type="ARBA" id="ARBA00047436"/>
    </source>
</evidence>
<dbReference type="InterPro" id="IPR029057">
    <property type="entry name" value="PRTase-like"/>
</dbReference>
<dbReference type="EC" id="2.7.1.48" evidence="20"/>
<dbReference type="GO" id="GO:1990904">
    <property type="term" value="C:ribonucleoprotein complex"/>
    <property type="evidence" value="ECO:0007669"/>
    <property type="project" value="UniProtKB-KW"/>
</dbReference>
<evidence type="ECO:0000256" key="12">
    <source>
        <dbReference type="ARBA" id="ARBA00022843"/>
    </source>
</evidence>
<dbReference type="NCBIfam" id="TIGR00235">
    <property type="entry name" value="udk"/>
    <property type="match status" value="1"/>
</dbReference>
<keyword evidence="13" id="KW-0689">Ribosomal protein</keyword>
<evidence type="ECO:0000256" key="3">
    <source>
        <dbReference type="ARBA" id="ARBA00004690"/>
    </source>
</evidence>
<evidence type="ECO:0000259" key="22">
    <source>
        <dbReference type="Pfam" id="PF00485"/>
    </source>
</evidence>
<evidence type="ECO:0000256" key="1">
    <source>
        <dbReference type="ARBA" id="ARBA00004123"/>
    </source>
</evidence>
<dbReference type="Pfam" id="PF00687">
    <property type="entry name" value="Ribosomal_L1"/>
    <property type="match status" value="1"/>
</dbReference>
<dbReference type="GO" id="GO:0005524">
    <property type="term" value="F:ATP binding"/>
    <property type="evidence" value="ECO:0007669"/>
    <property type="project" value="UniProtKB-KW"/>
</dbReference>
<dbReference type="InterPro" id="IPR016095">
    <property type="entry name" value="Ribosomal_uL1_3-a/b-sand"/>
</dbReference>
<keyword evidence="6" id="KW-0963">Cytoplasm</keyword>
<dbReference type="Gene3D" id="3.40.50.300">
    <property type="entry name" value="P-loop containing nucleotide triphosphate hydrolases"/>
    <property type="match status" value="1"/>
</dbReference>
<evidence type="ECO:0000256" key="5">
    <source>
        <dbReference type="ARBA" id="ARBA00010531"/>
    </source>
</evidence>
<keyword evidence="14" id="KW-0539">Nucleus</keyword>
<keyword evidence="11 20" id="KW-0067">ATP-binding</keyword>
<dbReference type="Proteomes" id="UP000663866">
    <property type="component" value="Unassembled WGS sequence"/>
</dbReference>
<sequence length="848" mass="95733">MSSKVTRDMLFETTQNVLTYSNETKKRKFVETVELQIVLKNFDPSRDKRFSGTVRLRHIPKPKFTVCVLGDERHCDEARANNIPAMTIDDLKKLNKDKKLVRKLSHQYDAFLASDVVIRQIPRILGPGLNKAGKFPTAITHGDSLVQKVEEIKSTIKFQAKKTICLAVAVGNANMTVEELAANINLSVNFLVSLLKKNWQNVRALYVKSSMETLYLILKKRMPEKKKKKEEKPTVANGSTLTDDEDNTMSDSDNDDESVQVDSTNISPSALKRRVSFLPEKKNNINGKVSAKTSPTSPTTSTATPVGKMRRRRLRTTSRSGDDRISFQGRNPIYTAGRPAWYDATGEIKEAFVIGICGGSASGKTTVSQRIVEKLNVPWVTLLSMDSFYKVLSVEQHEQANENNYNFDHPDAFDFDLLLETLKNLKMGRQVAIPLYNFTTHSRETHTKILYGANVVIFEGILAFTSKKILDILDMKIFVDTDADIRLARRLERDITERGRDIDGVIQQYTRFVKPSYDHYIAPTMIYADLIVPRGGENQIAIDLIVRHVNRELQKRGVKVRNELVNRLGVMRDLPMPETFYLIEQTAQIKYLHTIIRNKLTGRDEFIFYSKRLMRVLIEYALSLLPFENINVETPQGLLYKGKKHVYTDVCGVSIVRAGECLEPALIEVYKDAKIGKILIQTNQLTGEPELHFLRLPRDISNTYVFILDATIATGAAALMAIRVLLDHNVPEDKIALLSLLVSKQGVLTVAYAFPKVKIVTTAYDTQLDQETGFICPGLGNFGDRYFGTDPIASDNEDIIDGQCGYVSSQSVTPNSPQQSSKFNHVHRDLSPLNTLRSNDHEEVFQKT</sequence>
<dbReference type="PRINTS" id="PR00988">
    <property type="entry name" value="URIDINKINASE"/>
</dbReference>
<comment type="subunit">
    <text evidence="19">Interacts with RNF19B.</text>
</comment>
<evidence type="ECO:0000256" key="17">
    <source>
        <dbReference type="ARBA" id="ARBA00048909"/>
    </source>
</evidence>
<evidence type="ECO:0000256" key="11">
    <source>
        <dbReference type="ARBA" id="ARBA00022840"/>
    </source>
</evidence>
<dbReference type="Gene3D" id="3.40.50.790">
    <property type="match status" value="1"/>
</dbReference>
<evidence type="ECO:0000256" key="6">
    <source>
        <dbReference type="ARBA" id="ARBA00022490"/>
    </source>
</evidence>
<keyword evidence="10 20" id="KW-0418">Kinase</keyword>
<dbReference type="UniPathway" id="UPA00579">
    <property type="reaction ID" value="UER00640"/>
</dbReference>
<keyword evidence="9 20" id="KW-0547">Nucleotide-binding</keyword>
<feature type="domain" description="Phosphoribosyltransferase" evidence="23">
    <location>
        <begin position="585"/>
        <end position="789"/>
    </location>
</feature>
<comment type="subcellular location">
    <subcellularLocation>
        <location evidence="2">Cytoplasm</location>
    </subcellularLocation>
    <subcellularLocation>
        <location evidence="1">Nucleus</location>
    </subcellularLocation>
</comment>
<dbReference type="GO" id="GO:0005840">
    <property type="term" value="C:ribosome"/>
    <property type="evidence" value="ECO:0007669"/>
    <property type="project" value="UniProtKB-KW"/>
</dbReference>
<protein>
    <recommendedName>
        <fullName evidence="20">Uridine kinase</fullName>
        <ecNumber evidence="20">2.7.1.48</ecNumber>
    </recommendedName>
</protein>
<evidence type="ECO:0000256" key="20">
    <source>
        <dbReference type="RuleBase" id="RU003825"/>
    </source>
</evidence>
<dbReference type="Gene3D" id="3.30.190.20">
    <property type="match status" value="1"/>
</dbReference>
<dbReference type="GO" id="GO:0004849">
    <property type="term" value="F:uridine kinase activity"/>
    <property type="evidence" value="ECO:0007669"/>
    <property type="project" value="UniProtKB-EC"/>
</dbReference>
<comment type="catalytic activity">
    <reaction evidence="16 20">
        <text>cytidine + ATP = CMP + ADP + H(+)</text>
        <dbReference type="Rhea" id="RHEA:24674"/>
        <dbReference type="ChEBI" id="CHEBI:15378"/>
        <dbReference type="ChEBI" id="CHEBI:17562"/>
        <dbReference type="ChEBI" id="CHEBI:30616"/>
        <dbReference type="ChEBI" id="CHEBI:60377"/>
        <dbReference type="ChEBI" id="CHEBI:456216"/>
        <dbReference type="EC" id="2.7.1.48"/>
    </reaction>
</comment>
<dbReference type="GO" id="GO:0044206">
    <property type="term" value="P:UMP salvage"/>
    <property type="evidence" value="ECO:0007669"/>
    <property type="project" value="UniProtKB-UniPathway"/>
</dbReference>
<evidence type="ECO:0000256" key="18">
    <source>
        <dbReference type="ARBA" id="ARBA00056790"/>
    </source>
</evidence>
<dbReference type="NCBIfam" id="NF004018">
    <property type="entry name" value="PRK05480.1"/>
    <property type="match status" value="1"/>
</dbReference>
<dbReference type="InterPro" id="IPR006083">
    <property type="entry name" value="PRK/URK"/>
</dbReference>
<organism evidence="24 25">
    <name type="scientific">Rotaria magnacalcarata</name>
    <dbReference type="NCBI Taxonomy" id="392030"/>
    <lineage>
        <taxon>Eukaryota</taxon>
        <taxon>Metazoa</taxon>
        <taxon>Spiralia</taxon>
        <taxon>Gnathifera</taxon>
        <taxon>Rotifera</taxon>
        <taxon>Eurotatoria</taxon>
        <taxon>Bdelloidea</taxon>
        <taxon>Philodinida</taxon>
        <taxon>Philodinidae</taxon>
        <taxon>Rotaria</taxon>
    </lineage>
</organism>
<evidence type="ECO:0000256" key="21">
    <source>
        <dbReference type="SAM" id="MobiDB-lite"/>
    </source>
</evidence>
<comment type="function">
    <text evidence="18">May contribute to UTP accumulation needed for blast transformation and proliferation.</text>
</comment>
<dbReference type="AlphaFoldDB" id="A0A819EPS3"/>
<comment type="pathway">
    <text evidence="3 20">Pyrimidine metabolism; UMP biosynthesis via salvage pathway; UMP from uridine: step 1/1.</text>
</comment>
<keyword evidence="12" id="KW-0832">Ubl conjugation</keyword>
<dbReference type="Pfam" id="PF00485">
    <property type="entry name" value="PRK"/>
    <property type="match status" value="1"/>
</dbReference>
<dbReference type="InterPro" id="IPR023674">
    <property type="entry name" value="Ribosomal_uL1-like"/>
</dbReference>
<keyword evidence="7" id="KW-0597">Phosphoprotein</keyword>